<comment type="similarity">
    <text evidence="1">Belongs to the short-chain dehydrogenases/reductases (SDR) family.</text>
</comment>
<gene>
    <name evidence="4" type="primary">uxuB</name>
    <name evidence="4" type="ORF">Mal52_52350</name>
</gene>
<name>A0A517ZW44_9PLAN</name>
<dbReference type="KEGG" id="sdyn:Mal52_52350"/>
<dbReference type="InterPro" id="IPR002347">
    <property type="entry name" value="SDR_fam"/>
</dbReference>
<dbReference type="EMBL" id="CP036276">
    <property type="protein sequence ID" value="QDU46713.1"/>
    <property type="molecule type" value="Genomic_DNA"/>
</dbReference>
<dbReference type="PANTHER" id="PTHR42760">
    <property type="entry name" value="SHORT-CHAIN DEHYDROGENASES/REDUCTASES FAMILY MEMBER"/>
    <property type="match status" value="1"/>
</dbReference>
<dbReference type="SUPFAM" id="SSF51735">
    <property type="entry name" value="NAD(P)-binding Rossmann-fold domains"/>
    <property type="match status" value="1"/>
</dbReference>
<dbReference type="InterPro" id="IPR036291">
    <property type="entry name" value="NAD(P)-bd_dom_sf"/>
</dbReference>
<dbReference type="Pfam" id="PF13561">
    <property type="entry name" value="adh_short_C2"/>
    <property type="match status" value="1"/>
</dbReference>
<dbReference type="GO" id="GO:0005975">
    <property type="term" value="P:carbohydrate metabolic process"/>
    <property type="evidence" value="ECO:0007669"/>
    <property type="project" value="UniProtKB-ARBA"/>
</dbReference>
<accession>A0A517ZW44</accession>
<dbReference type="InterPro" id="IPR020904">
    <property type="entry name" value="Sc_DH/Rdtase_CS"/>
</dbReference>
<feature type="domain" description="Ketoreductase" evidence="3">
    <location>
        <begin position="19"/>
        <end position="200"/>
    </location>
</feature>
<evidence type="ECO:0000256" key="1">
    <source>
        <dbReference type="ARBA" id="ARBA00006484"/>
    </source>
</evidence>
<dbReference type="FunFam" id="3.40.50.720:FF:000240">
    <property type="entry name" value="SDR family oxidoreductase"/>
    <property type="match status" value="1"/>
</dbReference>
<evidence type="ECO:0000259" key="3">
    <source>
        <dbReference type="SMART" id="SM00822"/>
    </source>
</evidence>
<dbReference type="InterPro" id="IPR057326">
    <property type="entry name" value="KR_dom"/>
</dbReference>
<sequence>MTSHTPGDYLQQVFGLEDRTAVVIGGTGVLGGAIAAALAQAGAHTLIVGRNAELGAACVARITELGGSAEFVAADSTSRADLEAIVAHVTNQNRTVDVLVNGAGINSATPFLEISDDEWDNIFNVNLRGVRLACQVFGAHMLENKVNGSIINISSLSGMIPLSRVFTYSATKAAVINLTQNLAREWASQGIRVNSLAPGFFPAEQNRKVLTPDRVESIMRHTPMDRFGSPEELAGAVLLMASPVAGSFLTGANIAVDGGFTAMTI</sequence>
<dbReference type="GO" id="GO:0016616">
    <property type="term" value="F:oxidoreductase activity, acting on the CH-OH group of donors, NAD or NADP as acceptor"/>
    <property type="evidence" value="ECO:0007669"/>
    <property type="project" value="UniProtKB-ARBA"/>
</dbReference>
<dbReference type="EC" id="1.-.-.-" evidence="4"/>
<dbReference type="PROSITE" id="PS00061">
    <property type="entry name" value="ADH_SHORT"/>
    <property type="match status" value="1"/>
</dbReference>
<evidence type="ECO:0000313" key="5">
    <source>
        <dbReference type="Proteomes" id="UP000319383"/>
    </source>
</evidence>
<dbReference type="Proteomes" id="UP000319383">
    <property type="component" value="Chromosome"/>
</dbReference>
<keyword evidence="2 4" id="KW-0560">Oxidoreductase</keyword>
<dbReference type="PRINTS" id="PR00081">
    <property type="entry name" value="GDHRDH"/>
</dbReference>
<evidence type="ECO:0000313" key="4">
    <source>
        <dbReference type="EMBL" id="QDU46713.1"/>
    </source>
</evidence>
<dbReference type="RefSeq" id="WP_145379201.1">
    <property type="nucleotide sequence ID" value="NZ_CP036276.1"/>
</dbReference>
<dbReference type="AlphaFoldDB" id="A0A517ZW44"/>
<dbReference type="Gene3D" id="3.40.50.720">
    <property type="entry name" value="NAD(P)-binding Rossmann-like Domain"/>
    <property type="match status" value="1"/>
</dbReference>
<keyword evidence="5" id="KW-1185">Reference proteome</keyword>
<proteinExistence type="inferred from homology"/>
<organism evidence="4 5">
    <name type="scientific">Symmachiella dynata</name>
    <dbReference type="NCBI Taxonomy" id="2527995"/>
    <lineage>
        <taxon>Bacteria</taxon>
        <taxon>Pseudomonadati</taxon>
        <taxon>Planctomycetota</taxon>
        <taxon>Planctomycetia</taxon>
        <taxon>Planctomycetales</taxon>
        <taxon>Planctomycetaceae</taxon>
        <taxon>Symmachiella</taxon>
    </lineage>
</organism>
<reference evidence="4 5" key="1">
    <citation type="submission" date="2019-02" db="EMBL/GenBank/DDBJ databases">
        <title>Deep-cultivation of Planctomycetes and their phenomic and genomic characterization uncovers novel biology.</title>
        <authorList>
            <person name="Wiegand S."/>
            <person name="Jogler M."/>
            <person name="Boedeker C."/>
            <person name="Pinto D."/>
            <person name="Vollmers J."/>
            <person name="Rivas-Marin E."/>
            <person name="Kohn T."/>
            <person name="Peeters S.H."/>
            <person name="Heuer A."/>
            <person name="Rast P."/>
            <person name="Oberbeckmann S."/>
            <person name="Bunk B."/>
            <person name="Jeske O."/>
            <person name="Meyerdierks A."/>
            <person name="Storesund J.E."/>
            <person name="Kallscheuer N."/>
            <person name="Luecker S."/>
            <person name="Lage O.M."/>
            <person name="Pohl T."/>
            <person name="Merkel B.J."/>
            <person name="Hornburger P."/>
            <person name="Mueller R.-W."/>
            <person name="Bruemmer F."/>
            <person name="Labrenz M."/>
            <person name="Spormann A.M."/>
            <person name="Op den Camp H."/>
            <person name="Overmann J."/>
            <person name="Amann R."/>
            <person name="Jetten M.S.M."/>
            <person name="Mascher T."/>
            <person name="Medema M.H."/>
            <person name="Devos D.P."/>
            <person name="Kaster A.-K."/>
            <person name="Ovreas L."/>
            <person name="Rohde M."/>
            <person name="Galperin M.Y."/>
            <person name="Jogler C."/>
        </authorList>
    </citation>
    <scope>NUCLEOTIDE SEQUENCE [LARGE SCALE GENOMIC DNA]</scope>
    <source>
        <strain evidence="4 5">Mal52</strain>
    </source>
</reference>
<dbReference type="PRINTS" id="PR00080">
    <property type="entry name" value="SDRFAMILY"/>
</dbReference>
<dbReference type="SMART" id="SM00822">
    <property type="entry name" value="PKS_KR"/>
    <property type="match status" value="1"/>
</dbReference>
<evidence type="ECO:0000256" key="2">
    <source>
        <dbReference type="ARBA" id="ARBA00023002"/>
    </source>
</evidence>
<protein>
    <submittedName>
        <fullName evidence="4">Putative oxidoreductase UxuB</fullName>
        <ecNumber evidence="4">1.-.-.-</ecNumber>
    </submittedName>
</protein>
<dbReference type="PANTHER" id="PTHR42760:SF115">
    <property type="entry name" value="3-OXOACYL-[ACYL-CARRIER-PROTEIN] REDUCTASE FABG"/>
    <property type="match status" value="1"/>
</dbReference>